<keyword evidence="7" id="KW-0663">Pyridoxal phosphate</keyword>
<dbReference type="GO" id="GO:0009228">
    <property type="term" value="P:thiamine biosynthetic process"/>
    <property type="evidence" value="ECO:0007669"/>
    <property type="project" value="UniProtKB-KW"/>
</dbReference>
<accession>A0A6P2BP25</accession>
<reference evidence="14 15" key="1">
    <citation type="submission" date="2018-11" db="EMBL/GenBank/DDBJ databases">
        <title>Trebonia kvetii gen.nov., sp.nov., a novel acidophilic actinobacterium, and proposal of the new actinobacterial family Treboniaceae fam. nov.</title>
        <authorList>
            <person name="Rapoport D."/>
            <person name="Sagova-Mareckova M."/>
            <person name="Sedlacek I."/>
            <person name="Provaznik J."/>
            <person name="Kralova S."/>
            <person name="Pavlinic D."/>
            <person name="Benes V."/>
            <person name="Kopecky J."/>
        </authorList>
    </citation>
    <scope>NUCLEOTIDE SEQUENCE [LARGE SCALE GENOMIC DNA]</scope>
    <source>
        <strain evidence="14 15">15Tr583</strain>
    </source>
</reference>
<comment type="pathway">
    <text evidence="2">Cofactor biosynthesis; thiamine diphosphate biosynthesis.</text>
</comment>
<feature type="chain" id="PRO_5026772891" description="Thiamine pyrimidine synthase" evidence="12">
    <location>
        <begin position="38"/>
        <end position="375"/>
    </location>
</feature>
<dbReference type="RefSeq" id="WP_145862022.1">
    <property type="nucleotide sequence ID" value="NZ_RPFW01000011.1"/>
</dbReference>
<dbReference type="Gene3D" id="3.40.190.10">
    <property type="entry name" value="Periplasmic binding protein-like II"/>
    <property type="match status" value="2"/>
</dbReference>
<evidence type="ECO:0000256" key="5">
    <source>
        <dbReference type="ARBA" id="ARBA00022679"/>
    </source>
</evidence>
<dbReference type="AlphaFoldDB" id="A0A6P2BP25"/>
<evidence type="ECO:0000259" key="13">
    <source>
        <dbReference type="Pfam" id="PF09084"/>
    </source>
</evidence>
<evidence type="ECO:0000256" key="6">
    <source>
        <dbReference type="ARBA" id="ARBA00022723"/>
    </source>
</evidence>
<evidence type="ECO:0000256" key="4">
    <source>
        <dbReference type="ARBA" id="ARBA00011738"/>
    </source>
</evidence>
<comment type="function">
    <text evidence="1">Responsible for the formation of the pyrimidine heterocycle in the thiamine biosynthesis pathway. Catalyzes the formation of hydroxymethylpyrimidine phosphate (HMP-P) from histidine and pyridoxal phosphate (PLP). The protein uses PLP and the active site histidine to form HMP-P, generating an inactive enzyme. The enzyme can only undergo a single turnover, which suggests it is a suicide enzyme.</text>
</comment>
<evidence type="ECO:0000256" key="1">
    <source>
        <dbReference type="ARBA" id="ARBA00003469"/>
    </source>
</evidence>
<evidence type="ECO:0000256" key="12">
    <source>
        <dbReference type="SAM" id="SignalP"/>
    </source>
</evidence>
<dbReference type="EMBL" id="RPFW01000011">
    <property type="protein sequence ID" value="TVY99914.1"/>
    <property type="molecule type" value="Genomic_DNA"/>
</dbReference>
<evidence type="ECO:0000256" key="9">
    <source>
        <dbReference type="ARBA" id="ARBA00023004"/>
    </source>
</evidence>
<evidence type="ECO:0000256" key="7">
    <source>
        <dbReference type="ARBA" id="ARBA00022898"/>
    </source>
</evidence>
<gene>
    <name evidence="14" type="ORF">EAS64_40485</name>
</gene>
<dbReference type="SUPFAM" id="SSF53850">
    <property type="entry name" value="Periplasmic binding protein-like II"/>
    <property type="match status" value="1"/>
</dbReference>
<dbReference type="InterPro" id="IPR027939">
    <property type="entry name" value="NMT1/THI5"/>
</dbReference>
<dbReference type="GO" id="GO:0046872">
    <property type="term" value="F:metal ion binding"/>
    <property type="evidence" value="ECO:0007669"/>
    <property type="project" value="UniProtKB-KW"/>
</dbReference>
<dbReference type="InterPro" id="IPR006311">
    <property type="entry name" value="TAT_signal"/>
</dbReference>
<keyword evidence="15" id="KW-1185">Reference proteome</keyword>
<evidence type="ECO:0000256" key="11">
    <source>
        <dbReference type="ARBA" id="ARBA00048179"/>
    </source>
</evidence>
<protein>
    <recommendedName>
        <fullName evidence="10">Thiamine pyrimidine synthase</fullName>
    </recommendedName>
</protein>
<evidence type="ECO:0000313" key="14">
    <source>
        <dbReference type="EMBL" id="TVY99914.1"/>
    </source>
</evidence>
<keyword evidence="9" id="KW-0408">Iron</keyword>
<comment type="subunit">
    <text evidence="4">Homodimer.</text>
</comment>
<feature type="signal peptide" evidence="12">
    <location>
        <begin position="1"/>
        <end position="37"/>
    </location>
</feature>
<evidence type="ECO:0000256" key="8">
    <source>
        <dbReference type="ARBA" id="ARBA00022977"/>
    </source>
</evidence>
<comment type="caution">
    <text evidence="14">The sequence shown here is derived from an EMBL/GenBank/DDBJ whole genome shotgun (WGS) entry which is preliminary data.</text>
</comment>
<dbReference type="Pfam" id="PF09084">
    <property type="entry name" value="NMT1"/>
    <property type="match status" value="1"/>
</dbReference>
<dbReference type="PROSITE" id="PS51318">
    <property type="entry name" value="TAT"/>
    <property type="match status" value="1"/>
</dbReference>
<proteinExistence type="inferred from homology"/>
<dbReference type="PANTHER" id="PTHR31528:SF1">
    <property type="entry name" value="4-AMINO-5-HYDROXYMETHYL-2-METHYLPYRIMIDINE PHOSPHATE SYNTHASE THI11-RELATED"/>
    <property type="match status" value="1"/>
</dbReference>
<dbReference type="Proteomes" id="UP000460272">
    <property type="component" value="Unassembled WGS sequence"/>
</dbReference>
<keyword evidence="6" id="KW-0479">Metal-binding</keyword>
<keyword evidence="12" id="KW-0732">Signal</keyword>
<feature type="domain" description="SsuA/THI5-like" evidence="13">
    <location>
        <begin position="80"/>
        <end position="289"/>
    </location>
</feature>
<evidence type="ECO:0000256" key="3">
    <source>
        <dbReference type="ARBA" id="ARBA00009406"/>
    </source>
</evidence>
<comment type="similarity">
    <text evidence="3">Belongs to the NMT1/THI5 family.</text>
</comment>
<keyword evidence="5" id="KW-0808">Transferase</keyword>
<dbReference type="PANTHER" id="PTHR31528">
    <property type="entry name" value="4-AMINO-5-HYDROXYMETHYL-2-METHYLPYRIMIDINE PHOSPHATE SYNTHASE THI11-RELATED"/>
    <property type="match status" value="1"/>
</dbReference>
<evidence type="ECO:0000256" key="2">
    <source>
        <dbReference type="ARBA" id="ARBA00004948"/>
    </source>
</evidence>
<dbReference type="OrthoDB" id="174578at2"/>
<dbReference type="InterPro" id="IPR015168">
    <property type="entry name" value="SsuA/THI5"/>
</dbReference>
<evidence type="ECO:0000256" key="10">
    <source>
        <dbReference type="ARBA" id="ARBA00033171"/>
    </source>
</evidence>
<comment type="catalytic activity">
    <reaction evidence="11">
        <text>N(6)-(pyridoxal phosphate)-L-lysyl-[4-amino-5-hydroxymethyl-2-methylpyrimidine phosphate synthase] + L-histidyl-[4-amino-5-hydroxymethyl-2-methylpyrimidine phosphate synthase] + 2 Fe(3+) + 4 H2O = L-lysyl-[4-amino-5-hydroxymethyl-2-methylpyrimidine phosphate synthase] + (2S)-2-amino-5-hydroxy-4-oxopentanoyl-[4-amino-5-hydroxymethyl-2-methylpyrimidine phosphate synthase] + 4-amino-2-methyl-5-(phosphooxymethyl)pyrimidine + 3-oxopropanoate + 2 Fe(2+) + 2 H(+)</text>
        <dbReference type="Rhea" id="RHEA:65756"/>
        <dbReference type="Rhea" id="RHEA-COMP:16892"/>
        <dbReference type="Rhea" id="RHEA-COMP:16893"/>
        <dbReference type="Rhea" id="RHEA-COMP:16894"/>
        <dbReference type="Rhea" id="RHEA-COMP:16895"/>
        <dbReference type="ChEBI" id="CHEBI:15377"/>
        <dbReference type="ChEBI" id="CHEBI:15378"/>
        <dbReference type="ChEBI" id="CHEBI:29033"/>
        <dbReference type="ChEBI" id="CHEBI:29034"/>
        <dbReference type="ChEBI" id="CHEBI:29969"/>
        <dbReference type="ChEBI" id="CHEBI:29979"/>
        <dbReference type="ChEBI" id="CHEBI:33190"/>
        <dbReference type="ChEBI" id="CHEBI:58354"/>
        <dbReference type="ChEBI" id="CHEBI:143915"/>
        <dbReference type="ChEBI" id="CHEBI:157692"/>
    </reaction>
    <physiologicalReaction direction="left-to-right" evidence="11">
        <dbReference type="Rhea" id="RHEA:65757"/>
    </physiologicalReaction>
</comment>
<dbReference type="GO" id="GO:0016740">
    <property type="term" value="F:transferase activity"/>
    <property type="evidence" value="ECO:0007669"/>
    <property type="project" value="UniProtKB-KW"/>
</dbReference>
<organism evidence="14 15">
    <name type="scientific">Trebonia kvetii</name>
    <dbReference type="NCBI Taxonomy" id="2480626"/>
    <lineage>
        <taxon>Bacteria</taxon>
        <taxon>Bacillati</taxon>
        <taxon>Actinomycetota</taxon>
        <taxon>Actinomycetes</taxon>
        <taxon>Streptosporangiales</taxon>
        <taxon>Treboniaceae</taxon>
        <taxon>Trebonia</taxon>
    </lineage>
</organism>
<keyword evidence="8" id="KW-0784">Thiamine biosynthesis</keyword>
<name>A0A6P2BP25_9ACTN</name>
<sequence length="375" mass="39049">MATNRTSATVNVADAGLGRRRLLIAGGLAALAGPVLAACSSSSSSSTSSAGATADASTSASSTAAADLGALSYRLSWIKNVEFAGSYIADSKGYYKAQGFSAVNLIAGGASATPMEADVQSGKALFGVSSPDITGAAILKGADLKIIGAQYQKNPFAIMSMTKSPIKSAQDMYGKKIGVQVANTSVWSAFIKAAKLDASKIKVVPVQFDPTPLTQGTVDGWFSFITNEPNELRSKGFDVTTFLLADQGYPLVSETYFTKTSTISSTPDVVKAFLTAEIKGWKDNIANPALGATLTVNTYGKGLGLTIPEQTLESKSENELILTADTTKNGLFTVTPDLIEANLKTLAIGGLDFTADKLFDLSVLEGIYKDDPSLI</sequence>
<evidence type="ECO:0000313" key="15">
    <source>
        <dbReference type="Proteomes" id="UP000460272"/>
    </source>
</evidence>